<dbReference type="GeneID" id="5543229"/>
<dbReference type="PhylomeDB" id="A7TRD1"/>
<evidence type="ECO:0000313" key="3">
    <source>
        <dbReference type="EMBL" id="EDO15170.1"/>
    </source>
</evidence>
<sequence length="184" mass="21293">MNTVLKFQRYSYVRCYSSTPIRFMKRKMSSDTEHIFRSLPRVPTTQFLESTTLTNDILFSGYRPITYPVKENPLFRNTGNTKNIFGQDLVNAESNSNDASLLQEHDKNITSQEFNTLSGDRGTGGIKSGGVNGTWRFNPRVPSKLLPYSWWSTSIMGMEYYPEWKNIPRKVVKDLKPYQLVDKE</sequence>
<dbReference type="InParanoid" id="A7TRD1"/>
<dbReference type="eggNOG" id="ENOG502S2RD">
    <property type="taxonomic scope" value="Eukaryota"/>
</dbReference>
<gene>
    <name evidence="3" type="ORF">Kpol_1017p4</name>
</gene>
<evidence type="ECO:0000256" key="1">
    <source>
        <dbReference type="ARBA" id="ARBA00004173"/>
    </source>
</evidence>
<dbReference type="Pfam" id="PF08692">
    <property type="entry name" value="Pet20"/>
    <property type="match status" value="1"/>
</dbReference>
<reference evidence="3 4" key="1">
    <citation type="journal article" date="2007" name="Proc. Natl. Acad. Sci. U.S.A.">
        <title>Independent sorting-out of thousands of duplicated gene pairs in two yeast species descended from a whole-genome duplication.</title>
        <authorList>
            <person name="Scannell D.R."/>
            <person name="Frank A.C."/>
            <person name="Conant G.C."/>
            <person name="Byrne K.P."/>
            <person name="Woolfit M."/>
            <person name="Wolfe K.H."/>
        </authorList>
    </citation>
    <scope>NUCLEOTIDE SEQUENCE [LARGE SCALE GENOMIC DNA]</scope>
    <source>
        <strain evidence="4">ATCC 22028 / DSM 70294 / BCRC 21397 / CBS 2163 / NBRC 10782 / NRRL Y-8283 / UCD 57-17</strain>
    </source>
</reference>
<dbReference type="HOGENOM" id="CLU_112115_0_0_1"/>
<evidence type="ECO:0000313" key="4">
    <source>
        <dbReference type="Proteomes" id="UP000000267"/>
    </source>
</evidence>
<dbReference type="InterPro" id="IPR014804">
    <property type="entry name" value="Pet20-like"/>
</dbReference>
<keyword evidence="2" id="KW-0496">Mitochondrion</keyword>
<comment type="subcellular location">
    <subcellularLocation>
        <location evidence="1">Mitochondrion</location>
    </subcellularLocation>
</comment>
<dbReference type="KEGG" id="vpo:Kpol_1017p4"/>
<dbReference type="RefSeq" id="XP_001643028.1">
    <property type="nucleotide sequence ID" value="XM_001642978.1"/>
</dbReference>
<proteinExistence type="predicted"/>
<name>A7TRD1_VANPO</name>
<keyword evidence="4" id="KW-1185">Reference proteome</keyword>
<dbReference type="GO" id="GO:0030163">
    <property type="term" value="P:protein catabolic process"/>
    <property type="evidence" value="ECO:0007669"/>
    <property type="project" value="EnsemblFungi"/>
</dbReference>
<protein>
    <submittedName>
        <fullName evidence="3">Uncharacterized protein</fullName>
    </submittedName>
</protein>
<organism evidence="4">
    <name type="scientific">Vanderwaltozyma polyspora (strain ATCC 22028 / DSM 70294 / BCRC 21397 / CBS 2163 / NBRC 10782 / NRRL Y-8283 / UCD 57-17)</name>
    <name type="common">Kluyveromyces polysporus</name>
    <dbReference type="NCBI Taxonomy" id="436907"/>
    <lineage>
        <taxon>Eukaryota</taxon>
        <taxon>Fungi</taxon>
        <taxon>Dikarya</taxon>
        <taxon>Ascomycota</taxon>
        <taxon>Saccharomycotina</taxon>
        <taxon>Saccharomycetes</taxon>
        <taxon>Saccharomycetales</taxon>
        <taxon>Saccharomycetaceae</taxon>
        <taxon>Vanderwaltozyma</taxon>
    </lineage>
</organism>
<evidence type="ECO:0000256" key="2">
    <source>
        <dbReference type="ARBA" id="ARBA00023128"/>
    </source>
</evidence>
<dbReference type="EMBL" id="DS480476">
    <property type="protein sequence ID" value="EDO15170.1"/>
    <property type="molecule type" value="Genomic_DNA"/>
</dbReference>
<dbReference type="AlphaFoldDB" id="A7TRD1"/>
<dbReference type="GO" id="GO:0005740">
    <property type="term" value="C:mitochondrial envelope"/>
    <property type="evidence" value="ECO:0007669"/>
    <property type="project" value="EnsemblFungi"/>
</dbReference>
<dbReference type="OMA" id="LLPYSWW"/>
<accession>A7TRD1</accession>
<dbReference type="OrthoDB" id="3992052at2759"/>
<dbReference type="Proteomes" id="UP000000267">
    <property type="component" value="Unassembled WGS sequence"/>
</dbReference>
<dbReference type="FunCoup" id="A7TRD1">
    <property type="interactions" value="37"/>
</dbReference>